<feature type="transmembrane region" description="Helical" evidence="2">
    <location>
        <begin position="34"/>
        <end position="55"/>
    </location>
</feature>
<feature type="region of interest" description="Disordered" evidence="1">
    <location>
        <begin position="1"/>
        <end position="22"/>
    </location>
</feature>
<evidence type="ECO:0000256" key="2">
    <source>
        <dbReference type="SAM" id="Phobius"/>
    </source>
</evidence>
<feature type="compositionally biased region" description="Polar residues" evidence="1">
    <location>
        <begin position="1"/>
        <end position="14"/>
    </location>
</feature>
<proteinExistence type="predicted"/>
<protein>
    <submittedName>
        <fullName evidence="3">Uncharacterized protein</fullName>
    </submittedName>
</protein>
<dbReference type="GeneID" id="63776834"/>
<dbReference type="Proteomes" id="UP000193689">
    <property type="component" value="Unassembled WGS sequence"/>
</dbReference>
<keyword evidence="2" id="KW-1133">Transmembrane helix</keyword>
<dbReference type="RefSeq" id="XP_040714468.1">
    <property type="nucleotide sequence ID" value="XM_040860622.1"/>
</dbReference>
<evidence type="ECO:0000313" key="4">
    <source>
        <dbReference type="Proteomes" id="UP000193689"/>
    </source>
</evidence>
<organism evidence="3 4">
    <name type="scientific">Pseudomassariella vexata</name>
    <dbReference type="NCBI Taxonomy" id="1141098"/>
    <lineage>
        <taxon>Eukaryota</taxon>
        <taxon>Fungi</taxon>
        <taxon>Dikarya</taxon>
        <taxon>Ascomycota</taxon>
        <taxon>Pezizomycotina</taxon>
        <taxon>Sordariomycetes</taxon>
        <taxon>Xylariomycetidae</taxon>
        <taxon>Amphisphaeriales</taxon>
        <taxon>Pseudomassariaceae</taxon>
        <taxon>Pseudomassariella</taxon>
    </lineage>
</organism>
<accession>A0A1Y2DTL3</accession>
<dbReference type="STRING" id="1141098.A0A1Y2DTL3"/>
<keyword evidence="2" id="KW-0812">Transmembrane</keyword>
<comment type="caution">
    <text evidence="3">The sequence shown here is derived from an EMBL/GenBank/DDBJ whole genome shotgun (WGS) entry which is preliminary data.</text>
</comment>
<gene>
    <name evidence="3" type="ORF">BCR38DRAFT_439326</name>
</gene>
<keyword evidence="2" id="KW-0472">Membrane</keyword>
<evidence type="ECO:0000256" key="1">
    <source>
        <dbReference type="SAM" id="MobiDB-lite"/>
    </source>
</evidence>
<evidence type="ECO:0000313" key="3">
    <source>
        <dbReference type="EMBL" id="ORY62632.1"/>
    </source>
</evidence>
<dbReference type="EMBL" id="MCFJ01000009">
    <property type="protein sequence ID" value="ORY62632.1"/>
    <property type="molecule type" value="Genomic_DNA"/>
</dbReference>
<reference evidence="3 4" key="1">
    <citation type="submission" date="2016-07" db="EMBL/GenBank/DDBJ databases">
        <title>Pervasive Adenine N6-methylation of Active Genes in Fungi.</title>
        <authorList>
            <consortium name="DOE Joint Genome Institute"/>
            <person name="Mondo S.J."/>
            <person name="Dannebaum R.O."/>
            <person name="Kuo R.C."/>
            <person name="Labutti K."/>
            <person name="Haridas S."/>
            <person name="Kuo A."/>
            <person name="Salamov A."/>
            <person name="Ahrendt S.R."/>
            <person name="Lipzen A."/>
            <person name="Sullivan W."/>
            <person name="Andreopoulos W.B."/>
            <person name="Clum A."/>
            <person name="Lindquist E."/>
            <person name="Daum C."/>
            <person name="Ramamoorthy G.K."/>
            <person name="Gryganskyi A."/>
            <person name="Culley D."/>
            <person name="Magnuson J.K."/>
            <person name="James T.Y."/>
            <person name="O'Malley M.A."/>
            <person name="Stajich J.E."/>
            <person name="Spatafora J.W."/>
            <person name="Visel A."/>
            <person name="Grigoriev I.V."/>
        </authorList>
    </citation>
    <scope>NUCLEOTIDE SEQUENCE [LARGE SCALE GENOMIC DNA]</scope>
    <source>
        <strain evidence="3 4">CBS 129021</strain>
    </source>
</reference>
<keyword evidence="4" id="KW-1185">Reference proteome</keyword>
<name>A0A1Y2DTL3_9PEZI</name>
<dbReference type="OrthoDB" id="428577at2759"/>
<dbReference type="InParanoid" id="A0A1Y2DTL3"/>
<sequence>MDTNSYSPQLTPSPASKRATPSPFPSITLPYPGAILPTLGLTPAMRIEFMVYWLLSLRYIRDRGQHINFMFVPQAALLKAAELKVEGGPVPSIVARVFMLFAGVEPEED</sequence>
<dbReference type="AlphaFoldDB" id="A0A1Y2DTL3"/>